<gene>
    <name evidence="1" type="ORF">Tci_439734</name>
</gene>
<name>A0A699HVW5_TANCI</name>
<dbReference type="AlphaFoldDB" id="A0A699HVW5"/>
<feature type="non-terminal residue" evidence="1">
    <location>
        <position position="1"/>
    </location>
</feature>
<evidence type="ECO:0000313" key="1">
    <source>
        <dbReference type="EMBL" id="GEY67760.1"/>
    </source>
</evidence>
<organism evidence="1">
    <name type="scientific">Tanacetum cinerariifolium</name>
    <name type="common">Dalmatian daisy</name>
    <name type="synonym">Chrysanthemum cinerariifolium</name>
    <dbReference type="NCBI Taxonomy" id="118510"/>
    <lineage>
        <taxon>Eukaryota</taxon>
        <taxon>Viridiplantae</taxon>
        <taxon>Streptophyta</taxon>
        <taxon>Embryophyta</taxon>
        <taxon>Tracheophyta</taxon>
        <taxon>Spermatophyta</taxon>
        <taxon>Magnoliopsida</taxon>
        <taxon>eudicotyledons</taxon>
        <taxon>Gunneridae</taxon>
        <taxon>Pentapetalae</taxon>
        <taxon>asterids</taxon>
        <taxon>campanulids</taxon>
        <taxon>Asterales</taxon>
        <taxon>Asteraceae</taxon>
        <taxon>Asteroideae</taxon>
        <taxon>Anthemideae</taxon>
        <taxon>Anthemidinae</taxon>
        <taxon>Tanacetum</taxon>
    </lineage>
</organism>
<dbReference type="EMBL" id="BKCJ010199392">
    <property type="protein sequence ID" value="GEY67760.1"/>
    <property type="molecule type" value="Genomic_DNA"/>
</dbReference>
<sequence>VAACMQRGSALSSFVQRCHLLSTGSNDTACLMGKAKLFFREGNFGINWYLVKKIKMKTSSSTRLHTSLVAIVYCTIMKKDSRPQRQITLYKSKEARFKDLDSREMVRLKILSQKWKLGHAVGNPQSL</sequence>
<accession>A0A699HVW5</accession>
<protein>
    <submittedName>
        <fullName evidence="1">Uncharacterized protein</fullName>
    </submittedName>
</protein>
<reference evidence="1" key="1">
    <citation type="journal article" date="2019" name="Sci. Rep.">
        <title>Draft genome of Tanacetum cinerariifolium, the natural source of mosquito coil.</title>
        <authorList>
            <person name="Yamashiro T."/>
            <person name="Shiraishi A."/>
            <person name="Satake H."/>
            <person name="Nakayama K."/>
        </authorList>
    </citation>
    <scope>NUCLEOTIDE SEQUENCE</scope>
</reference>
<comment type="caution">
    <text evidence="1">The sequence shown here is derived from an EMBL/GenBank/DDBJ whole genome shotgun (WGS) entry which is preliminary data.</text>
</comment>
<proteinExistence type="predicted"/>